<dbReference type="InterPro" id="IPR016084">
    <property type="entry name" value="Haem_Oase-like_multi-hlx"/>
</dbReference>
<dbReference type="Gene3D" id="1.20.910.10">
    <property type="entry name" value="Heme oxygenase-like"/>
    <property type="match status" value="1"/>
</dbReference>
<dbReference type="EC" id="1.-.-.-" evidence="1"/>
<accession>A0ABW5WB30</accession>
<comment type="caution">
    <text evidence="1">The sequence shown here is derived from an EMBL/GenBank/DDBJ whole genome shotgun (WGS) entry which is preliminary data.</text>
</comment>
<dbReference type="SMART" id="SM01236">
    <property type="entry name" value="Haem_oxygenase_2"/>
    <property type="match status" value="1"/>
</dbReference>
<gene>
    <name evidence="1" type="ORF">ACFS2C_12480</name>
</gene>
<proteinExistence type="predicted"/>
<dbReference type="Pfam" id="PF14518">
    <property type="entry name" value="Haem_oxygenas_2"/>
    <property type="match status" value="1"/>
</dbReference>
<sequence length="329" mass="36679">MAVLPLPRGPFSEVIVTALRSDPRMPPSLPAHAGKADPFGDDLHLALQLCYELHYRGFDGVDPEWEWQPDLLRTRDALERQFLAGLRAEVNGGDTVADVEAALDELLVEPVDGNGLSHWLRDHGTWEHMREYLVLRSIYHLKEADPHAFAIPRLRGQAKAALVAVEFDEYGGGRFERMHSRLYADLLDGAGLDSGYLHYVEHAPAQAFAPVNLMSMFSLHRGRRGALVGHFAAAEITTAPSARRMAEALRRLDADERCVHFFAEHVEADAVHEQVMRREVIGDLLEHEPGLAADVVFGIKATGVVEDHLADYVLRRWEAGESALRLPLD</sequence>
<keyword evidence="1" id="KW-0560">Oxidoreductase</keyword>
<evidence type="ECO:0000313" key="2">
    <source>
        <dbReference type="Proteomes" id="UP001597478"/>
    </source>
</evidence>
<protein>
    <submittedName>
        <fullName evidence="1">Iron-containing redox enzyme family protein</fullName>
        <ecNumber evidence="1">1.-.-.-</ecNumber>
    </submittedName>
</protein>
<evidence type="ECO:0000313" key="1">
    <source>
        <dbReference type="EMBL" id="MFD2800210.1"/>
    </source>
</evidence>
<name>A0ABW5WB30_9PSEU</name>
<dbReference type="SUPFAM" id="SSF48613">
    <property type="entry name" value="Heme oxygenase-like"/>
    <property type="match status" value="1"/>
</dbReference>
<dbReference type="EMBL" id="JBHUOF010000013">
    <property type="protein sequence ID" value="MFD2800210.1"/>
    <property type="molecule type" value="Genomic_DNA"/>
</dbReference>
<dbReference type="RefSeq" id="WP_377385234.1">
    <property type="nucleotide sequence ID" value="NZ_JBHSAN010000004.1"/>
</dbReference>
<dbReference type="Proteomes" id="UP001597478">
    <property type="component" value="Unassembled WGS sequence"/>
</dbReference>
<reference evidence="2" key="1">
    <citation type="journal article" date="2019" name="Int. J. Syst. Evol. Microbiol.">
        <title>The Global Catalogue of Microorganisms (GCM) 10K type strain sequencing project: providing services to taxonomists for standard genome sequencing and annotation.</title>
        <authorList>
            <consortium name="The Broad Institute Genomics Platform"/>
            <consortium name="The Broad Institute Genome Sequencing Center for Infectious Disease"/>
            <person name="Wu L."/>
            <person name="Ma J."/>
        </authorList>
    </citation>
    <scope>NUCLEOTIDE SEQUENCE [LARGE SCALE GENOMIC DNA]</scope>
    <source>
        <strain evidence="2">IBRC-M 10906</strain>
    </source>
</reference>
<keyword evidence="2" id="KW-1185">Reference proteome</keyword>
<dbReference type="GO" id="GO:0016491">
    <property type="term" value="F:oxidoreductase activity"/>
    <property type="evidence" value="ECO:0007669"/>
    <property type="project" value="UniProtKB-KW"/>
</dbReference>
<organism evidence="1 2">
    <name type="scientific">Prauserella oleivorans</name>
    <dbReference type="NCBI Taxonomy" id="1478153"/>
    <lineage>
        <taxon>Bacteria</taxon>
        <taxon>Bacillati</taxon>
        <taxon>Actinomycetota</taxon>
        <taxon>Actinomycetes</taxon>
        <taxon>Pseudonocardiales</taxon>
        <taxon>Pseudonocardiaceae</taxon>
        <taxon>Prauserella</taxon>
    </lineage>
</organism>